<feature type="transmembrane region" description="Helical" evidence="1">
    <location>
        <begin position="335"/>
        <end position="353"/>
    </location>
</feature>
<evidence type="ECO:0000313" key="3">
    <source>
        <dbReference type="Proteomes" id="UP000628669"/>
    </source>
</evidence>
<evidence type="ECO:0008006" key="4">
    <source>
        <dbReference type="Google" id="ProtNLM"/>
    </source>
</evidence>
<dbReference type="RefSeq" id="WP_200246923.1">
    <property type="nucleotide sequence ID" value="NZ_JAENHK010000010.1"/>
</dbReference>
<dbReference type="EMBL" id="JAENHK010000010">
    <property type="protein sequence ID" value="MBK1897016.1"/>
    <property type="molecule type" value="Genomic_DNA"/>
</dbReference>
<keyword evidence="1" id="KW-0472">Membrane</keyword>
<keyword evidence="3" id="KW-1185">Reference proteome</keyword>
<keyword evidence="1" id="KW-0812">Transmembrane</keyword>
<dbReference type="InterPro" id="IPR011990">
    <property type="entry name" value="TPR-like_helical_dom_sf"/>
</dbReference>
<gene>
    <name evidence="2" type="ORF">JHL15_14715</name>
</gene>
<dbReference type="Gene3D" id="1.25.40.10">
    <property type="entry name" value="Tetratricopeptide repeat domain"/>
    <property type="match status" value="1"/>
</dbReference>
<evidence type="ECO:0000256" key="1">
    <source>
        <dbReference type="SAM" id="Phobius"/>
    </source>
</evidence>
<organism evidence="2 3">
    <name type="scientific">Chryseobacterium paridis</name>
    <dbReference type="NCBI Taxonomy" id="2800328"/>
    <lineage>
        <taxon>Bacteria</taxon>
        <taxon>Pseudomonadati</taxon>
        <taxon>Bacteroidota</taxon>
        <taxon>Flavobacteriia</taxon>
        <taxon>Flavobacteriales</taxon>
        <taxon>Weeksellaceae</taxon>
        <taxon>Chryseobacterium group</taxon>
        <taxon>Chryseobacterium</taxon>
    </lineage>
</organism>
<reference evidence="3" key="1">
    <citation type="submission" date="2021-01" db="EMBL/GenBank/DDBJ databases">
        <title>Genome public.</title>
        <authorList>
            <person name="Liu C."/>
            <person name="Sun Q."/>
        </authorList>
    </citation>
    <scope>NUCLEOTIDE SEQUENCE [LARGE SCALE GENOMIC DNA]</scope>
    <source>
        <strain evidence="3">YIM B02567</strain>
    </source>
</reference>
<name>A0ABS1FX41_9FLAO</name>
<dbReference type="SUPFAM" id="SSF48452">
    <property type="entry name" value="TPR-like"/>
    <property type="match status" value="1"/>
</dbReference>
<sequence>MNTDAQNSNREIDSISQLLEKNYIKGDTNPGITLKNATALYYLSREKKFYPGQVYSIFEEAKLYQLNGDFDSALVKINEGIDLAKVNNDNNMLCRILLLYQRVLLQLDHLNAAKQILYKTEYYNKLIKNEDDRRLNEVCIILARVDLLTISDNFDKDTAEEVTKLKKQAYSECLKINDSNKRKKVTLIYTLQSLTSCLVDQKKIDEARKYVGITERLLVSFPDNTFIVRNFITKGIIEKESQNYPLAIEYFSKAINNSQKDYNRYEQYEVYALIAESYEEMKDFEKSTFFSKRYKRLMDSITLVKKKSGDVNFINNINVKVLDTKTKIPADRSNLIIGVSVILLGVLIVVFYSRMRKKKRLNYAGNTTEDPISDNFIALEKPITENYIENNPKSEKTKELILLAKEDINVFYIEFQKMYPDFYTTLKNKYTDLNISDINFCSLLKMNFGIKEISQYTNSTIRAAEARRYRINKKMQLKSQNELYMILSTIN</sequence>
<protein>
    <recommendedName>
        <fullName evidence="4">HTH luxR-type domain-containing protein</fullName>
    </recommendedName>
</protein>
<evidence type="ECO:0000313" key="2">
    <source>
        <dbReference type="EMBL" id="MBK1897016.1"/>
    </source>
</evidence>
<keyword evidence="1" id="KW-1133">Transmembrane helix</keyword>
<proteinExistence type="predicted"/>
<comment type="caution">
    <text evidence="2">The sequence shown here is derived from an EMBL/GenBank/DDBJ whole genome shotgun (WGS) entry which is preliminary data.</text>
</comment>
<dbReference type="Proteomes" id="UP000628669">
    <property type="component" value="Unassembled WGS sequence"/>
</dbReference>
<accession>A0ABS1FX41</accession>